<evidence type="ECO:0000313" key="1">
    <source>
        <dbReference type="EMBL" id="RDB27366.1"/>
    </source>
</evidence>
<gene>
    <name evidence="1" type="ORF">Hypma_004487</name>
</gene>
<accession>A0A369K8X5</accession>
<comment type="caution">
    <text evidence="1">The sequence shown here is derived from an EMBL/GenBank/DDBJ whole genome shotgun (WGS) entry which is preliminary data.</text>
</comment>
<sequence>MWIYSLHLAPVKLRYFRQHQPVRPGWVAHSQPLSGLSCSISSVQQFMTGLIVEKRNLSKRSSATGTGLDGAPDQLRVGSYHVLPYSLIFALVRATLTSLSGILGRNICRLTTANILHLSTVKLQKYTPT</sequence>
<protein>
    <submittedName>
        <fullName evidence="1">Uncharacterized protein</fullName>
    </submittedName>
</protein>
<organism evidence="1 2">
    <name type="scientific">Hypsizygus marmoreus</name>
    <name type="common">White beech mushroom</name>
    <name type="synonym">Agaricus marmoreus</name>
    <dbReference type="NCBI Taxonomy" id="39966"/>
    <lineage>
        <taxon>Eukaryota</taxon>
        <taxon>Fungi</taxon>
        <taxon>Dikarya</taxon>
        <taxon>Basidiomycota</taxon>
        <taxon>Agaricomycotina</taxon>
        <taxon>Agaricomycetes</taxon>
        <taxon>Agaricomycetidae</taxon>
        <taxon>Agaricales</taxon>
        <taxon>Tricholomatineae</taxon>
        <taxon>Lyophyllaceae</taxon>
        <taxon>Hypsizygus</taxon>
    </lineage>
</organism>
<dbReference type="EMBL" id="LUEZ02000017">
    <property type="protein sequence ID" value="RDB27366.1"/>
    <property type="molecule type" value="Genomic_DNA"/>
</dbReference>
<dbReference type="Proteomes" id="UP000076154">
    <property type="component" value="Unassembled WGS sequence"/>
</dbReference>
<evidence type="ECO:0000313" key="2">
    <source>
        <dbReference type="Proteomes" id="UP000076154"/>
    </source>
</evidence>
<dbReference type="InParanoid" id="A0A369K8X5"/>
<proteinExistence type="predicted"/>
<reference evidence="1" key="1">
    <citation type="submission" date="2018-04" db="EMBL/GenBank/DDBJ databases">
        <title>Whole genome sequencing of Hypsizygus marmoreus.</title>
        <authorList>
            <person name="Choi I.-G."/>
            <person name="Min B."/>
            <person name="Kim J.-G."/>
            <person name="Kim S."/>
            <person name="Oh Y.-L."/>
            <person name="Kong W.-S."/>
            <person name="Park H."/>
            <person name="Jeong J."/>
            <person name="Song E.-S."/>
        </authorList>
    </citation>
    <scope>NUCLEOTIDE SEQUENCE [LARGE SCALE GENOMIC DNA]</scope>
    <source>
        <strain evidence="1">51987-8</strain>
    </source>
</reference>
<keyword evidence="2" id="KW-1185">Reference proteome</keyword>
<name>A0A369K8X5_HYPMA</name>
<dbReference type="AlphaFoldDB" id="A0A369K8X5"/>